<dbReference type="Proteomes" id="UP000828251">
    <property type="component" value="Unassembled WGS sequence"/>
</dbReference>
<gene>
    <name evidence="1" type="ORF">J1N35_018633</name>
</gene>
<dbReference type="EMBL" id="JAIQCV010000006">
    <property type="protein sequence ID" value="KAH1091376.1"/>
    <property type="molecule type" value="Genomic_DNA"/>
</dbReference>
<evidence type="ECO:0000313" key="1">
    <source>
        <dbReference type="EMBL" id="KAH1091376.1"/>
    </source>
</evidence>
<comment type="caution">
    <text evidence="1">The sequence shown here is derived from an EMBL/GenBank/DDBJ whole genome shotgun (WGS) entry which is preliminary data.</text>
</comment>
<protein>
    <submittedName>
        <fullName evidence="1">Uncharacterized protein</fullName>
    </submittedName>
</protein>
<reference evidence="1 2" key="1">
    <citation type="journal article" date="2021" name="Plant Biotechnol. J.">
        <title>Multi-omics assisted identification of the key and species-specific regulatory components of drought-tolerant mechanisms in Gossypium stocksii.</title>
        <authorList>
            <person name="Yu D."/>
            <person name="Ke L."/>
            <person name="Zhang D."/>
            <person name="Wu Y."/>
            <person name="Sun Y."/>
            <person name="Mei J."/>
            <person name="Sun J."/>
            <person name="Sun Y."/>
        </authorList>
    </citation>
    <scope>NUCLEOTIDE SEQUENCE [LARGE SCALE GENOMIC DNA]</scope>
    <source>
        <strain evidence="2">cv. E1</strain>
        <tissue evidence="1">Leaf</tissue>
    </source>
</reference>
<name>A0A9D4A7E5_9ROSI</name>
<dbReference type="AlphaFoldDB" id="A0A9D4A7E5"/>
<sequence length="73" mass="8342">MNWLSCLAAKRMEDLASGEAKWIRRRSVKYRYMVLLCAPMMSKALGLVEGTLQCSNIEFRTANGGIDRMLQEK</sequence>
<keyword evidence="2" id="KW-1185">Reference proteome</keyword>
<accession>A0A9D4A7E5</accession>
<evidence type="ECO:0000313" key="2">
    <source>
        <dbReference type="Proteomes" id="UP000828251"/>
    </source>
</evidence>
<proteinExistence type="predicted"/>
<organism evidence="1 2">
    <name type="scientific">Gossypium stocksii</name>
    <dbReference type="NCBI Taxonomy" id="47602"/>
    <lineage>
        <taxon>Eukaryota</taxon>
        <taxon>Viridiplantae</taxon>
        <taxon>Streptophyta</taxon>
        <taxon>Embryophyta</taxon>
        <taxon>Tracheophyta</taxon>
        <taxon>Spermatophyta</taxon>
        <taxon>Magnoliopsida</taxon>
        <taxon>eudicotyledons</taxon>
        <taxon>Gunneridae</taxon>
        <taxon>Pentapetalae</taxon>
        <taxon>rosids</taxon>
        <taxon>malvids</taxon>
        <taxon>Malvales</taxon>
        <taxon>Malvaceae</taxon>
        <taxon>Malvoideae</taxon>
        <taxon>Gossypium</taxon>
    </lineage>
</organism>